<accession>A0A7J6KNP6</accession>
<feature type="non-terminal residue" evidence="1">
    <location>
        <position position="189"/>
    </location>
</feature>
<dbReference type="InterPro" id="IPR052979">
    <property type="entry name" value="Adenylate-forming_domain"/>
</dbReference>
<sequence length="189" mass="21282">MVIVQLLLTSIESASQQGRSPLILYLLADARLWEACVLVMFVIYPWLHLRKRNVLSHRLSSHALVLNFDYSDVSFGQAIRISDSPLRETHAFAVIPNIRSTVDNMSHEEAKLWHVDEKGFSVVISRAGDWTGRMIDNPPKHIWTRGVPQYGALRVTSLFKPCIVMATGSGIAPCLSIFVQLPEHPIRVI</sequence>
<dbReference type="Proteomes" id="UP000591131">
    <property type="component" value="Unassembled WGS sequence"/>
</dbReference>
<dbReference type="OrthoDB" id="3142841at2759"/>
<gene>
    <name evidence="1" type="ORF">FOL47_002608</name>
</gene>
<proteinExistence type="predicted"/>
<evidence type="ECO:0000313" key="1">
    <source>
        <dbReference type="EMBL" id="KAF4648953.1"/>
    </source>
</evidence>
<name>A0A7J6KNP6_PERCH</name>
<dbReference type="EMBL" id="JAAPAO010001729">
    <property type="protein sequence ID" value="KAF4648953.1"/>
    <property type="molecule type" value="Genomic_DNA"/>
</dbReference>
<protein>
    <recommendedName>
        <fullName evidence="3">FAD-binding FR-type domain-containing protein</fullName>
    </recommendedName>
</protein>
<dbReference type="AlphaFoldDB" id="A0A7J6KNP6"/>
<evidence type="ECO:0000313" key="2">
    <source>
        <dbReference type="Proteomes" id="UP000591131"/>
    </source>
</evidence>
<dbReference type="PANTHER" id="PTHR33927:SF5">
    <property type="entry name" value="ENZYME, PUTATIVE (AFU_ORTHOLOGUE AFUA_8G01222)-RELATED"/>
    <property type="match status" value="1"/>
</dbReference>
<dbReference type="PANTHER" id="PTHR33927">
    <property type="entry name" value="TRANSMEMBRANE PROTEIN"/>
    <property type="match status" value="1"/>
</dbReference>
<organism evidence="1 2">
    <name type="scientific">Perkinsus chesapeaki</name>
    <name type="common">Clam parasite</name>
    <name type="synonym">Perkinsus andrewsi</name>
    <dbReference type="NCBI Taxonomy" id="330153"/>
    <lineage>
        <taxon>Eukaryota</taxon>
        <taxon>Sar</taxon>
        <taxon>Alveolata</taxon>
        <taxon>Perkinsozoa</taxon>
        <taxon>Perkinsea</taxon>
        <taxon>Perkinsida</taxon>
        <taxon>Perkinsidae</taxon>
        <taxon>Perkinsus</taxon>
    </lineage>
</organism>
<evidence type="ECO:0008006" key="3">
    <source>
        <dbReference type="Google" id="ProtNLM"/>
    </source>
</evidence>
<reference evidence="1 2" key="1">
    <citation type="submission" date="2020-04" db="EMBL/GenBank/DDBJ databases">
        <title>Perkinsus chesapeaki whole genome sequence.</title>
        <authorList>
            <person name="Bogema D.R."/>
        </authorList>
    </citation>
    <scope>NUCLEOTIDE SEQUENCE [LARGE SCALE GENOMIC DNA]</scope>
    <source>
        <strain evidence="1">ATCC PRA-425</strain>
    </source>
</reference>
<comment type="caution">
    <text evidence="1">The sequence shown here is derived from an EMBL/GenBank/DDBJ whole genome shotgun (WGS) entry which is preliminary data.</text>
</comment>
<keyword evidence="2" id="KW-1185">Reference proteome</keyword>